<evidence type="ECO:0000313" key="3">
    <source>
        <dbReference type="EMBL" id="MFC2248668.1"/>
    </source>
</evidence>
<sequence length="264" mass="26988">MTIKADPIEFAGKRVLVSGGTKGLGRATVDRFLAGGARVITSARGAPDPIDGVEFVQADLTTAEGGQALAKAAIERLGGIDILAHVLGGSTTPGGGFVALTDEHWLSELNLNLLATVRLDRLLIPQMIAQGAGAVVHVTSIQSVLPLPEATTAYAAAKAALRTYSKSISKELGSKGVRVNAVSPGWIMTEGTGLFLARIQAANGGTLTLEDARQFVLDGLGGIAIGRGAEPFEVAEAIAFLASDRASSIHGSELIVDGGTVPTV</sequence>
<reference evidence="3 4" key="1">
    <citation type="submission" date="2024-09" db="EMBL/GenBank/DDBJ databases">
        <title>Description of Labrys sedimenti sp. nov., isolated from a diclofenac-degrading enrichment culture, and genome-based reclassification of Labrys portucalensis as a later heterotypic synonym of Labrys neptuniae.</title>
        <authorList>
            <person name="Tancsics A."/>
            <person name="Csepanyi A."/>
        </authorList>
    </citation>
    <scope>NUCLEOTIDE SEQUENCE [LARGE SCALE GENOMIC DNA]</scope>
    <source>
        <strain evidence="3 4">LMG 23412</strain>
    </source>
</reference>
<dbReference type="PANTHER" id="PTHR24321:SF8">
    <property type="entry name" value="ESTRADIOL 17-BETA-DEHYDROGENASE 8-RELATED"/>
    <property type="match status" value="1"/>
</dbReference>
<name>A0ABV6Z919_9HYPH</name>
<dbReference type="PRINTS" id="PR00081">
    <property type="entry name" value="GDHRDH"/>
</dbReference>
<evidence type="ECO:0000256" key="2">
    <source>
        <dbReference type="ARBA" id="ARBA00023002"/>
    </source>
</evidence>
<evidence type="ECO:0000256" key="1">
    <source>
        <dbReference type="ARBA" id="ARBA00006484"/>
    </source>
</evidence>
<proteinExistence type="inferred from homology"/>
<dbReference type="Proteomes" id="UP001595190">
    <property type="component" value="Unassembled WGS sequence"/>
</dbReference>
<keyword evidence="2" id="KW-0560">Oxidoreductase</keyword>
<dbReference type="Pfam" id="PF13561">
    <property type="entry name" value="adh_short_C2"/>
    <property type="match status" value="1"/>
</dbReference>
<dbReference type="PROSITE" id="PS00061">
    <property type="entry name" value="ADH_SHORT"/>
    <property type="match status" value="1"/>
</dbReference>
<organism evidence="3 4">
    <name type="scientific">Labrys neptuniae</name>
    <dbReference type="NCBI Taxonomy" id="376174"/>
    <lineage>
        <taxon>Bacteria</taxon>
        <taxon>Pseudomonadati</taxon>
        <taxon>Pseudomonadota</taxon>
        <taxon>Alphaproteobacteria</taxon>
        <taxon>Hyphomicrobiales</taxon>
        <taxon>Xanthobacteraceae</taxon>
        <taxon>Labrys</taxon>
    </lineage>
</organism>
<dbReference type="InterPro" id="IPR002347">
    <property type="entry name" value="SDR_fam"/>
</dbReference>
<dbReference type="SUPFAM" id="SSF51735">
    <property type="entry name" value="NAD(P)-binding Rossmann-fold domains"/>
    <property type="match status" value="1"/>
</dbReference>
<accession>A0ABV6Z919</accession>
<dbReference type="EMBL" id="JBHGPK010000001">
    <property type="protein sequence ID" value="MFC2248668.1"/>
    <property type="molecule type" value="Genomic_DNA"/>
</dbReference>
<protein>
    <submittedName>
        <fullName evidence="3">SDR family oxidoreductase</fullName>
    </submittedName>
</protein>
<dbReference type="NCBIfam" id="NF005095">
    <property type="entry name" value="PRK06523.1"/>
    <property type="match status" value="1"/>
</dbReference>
<dbReference type="RefSeq" id="WP_394308554.1">
    <property type="nucleotide sequence ID" value="NZ_JBHGPK010000001.1"/>
</dbReference>
<comment type="caution">
    <text evidence="3">The sequence shown here is derived from an EMBL/GenBank/DDBJ whole genome shotgun (WGS) entry which is preliminary data.</text>
</comment>
<dbReference type="PRINTS" id="PR00080">
    <property type="entry name" value="SDRFAMILY"/>
</dbReference>
<gene>
    <name evidence="3" type="ORF">ACETRX_03485</name>
</gene>
<dbReference type="InterPro" id="IPR020904">
    <property type="entry name" value="Sc_DH/Rdtase_CS"/>
</dbReference>
<dbReference type="PANTHER" id="PTHR24321">
    <property type="entry name" value="DEHYDROGENASES, SHORT CHAIN"/>
    <property type="match status" value="1"/>
</dbReference>
<evidence type="ECO:0000313" key="4">
    <source>
        <dbReference type="Proteomes" id="UP001595190"/>
    </source>
</evidence>
<dbReference type="InterPro" id="IPR036291">
    <property type="entry name" value="NAD(P)-bd_dom_sf"/>
</dbReference>
<comment type="similarity">
    <text evidence="1">Belongs to the short-chain dehydrogenases/reductases (SDR) family.</text>
</comment>
<dbReference type="Gene3D" id="3.40.50.720">
    <property type="entry name" value="NAD(P)-binding Rossmann-like Domain"/>
    <property type="match status" value="1"/>
</dbReference>